<evidence type="ECO:0000313" key="4">
    <source>
        <dbReference type="Proteomes" id="UP000266482"/>
    </source>
</evidence>
<dbReference type="Pfam" id="PF10646">
    <property type="entry name" value="Germane"/>
    <property type="match status" value="2"/>
</dbReference>
<sequence length="353" mass="38346">MIQKNWIRNTAYVALIALPVITTGCGLFSQQTSKSIDPPQQVEETDGIDGEPTGQAVLEGEQESRLTVYLQDGNGYLAPVAVPYTLAENETAAQKALEIMVENGAYASLLPEQFRPLIPQGTQVLSYSYDNERKVAKVDLSADFNDYNEQDERAIVESITWTLTAMPGIEGVELSVAGQPLQEMPLAGFPIQGALTRDIGINIEYGEGVNVANSSPVTLYFAAQTVNEEPYYVPVTRLIDRSDSKEHAAIEQLIQGPLDKKKLTGLILPDVEVASIEKLEDGVVKIDLEDPAYEPGQVIPAEMLESIVLSLTENTGASEVQISINGDTNLTDDANKSYSEPVGRPHHVNALKS</sequence>
<dbReference type="PROSITE" id="PS51257">
    <property type="entry name" value="PROKAR_LIPOPROTEIN"/>
    <property type="match status" value="1"/>
</dbReference>
<dbReference type="Proteomes" id="UP000266482">
    <property type="component" value="Unassembled WGS sequence"/>
</dbReference>
<reference evidence="3 4" key="1">
    <citation type="submission" date="2018-09" db="EMBL/GenBank/DDBJ databases">
        <title>Paenibacillus aracenensis nov. sp. isolated from a cave in southern Spain.</title>
        <authorList>
            <person name="Jurado V."/>
            <person name="Gutierrez-Patricio S."/>
            <person name="Gonzalez-Pimentel J.L."/>
            <person name="Miller A.Z."/>
            <person name="Laiz L."/>
            <person name="Saiz-Jimenez C."/>
        </authorList>
    </citation>
    <scope>NUCLEOTIDE SEQUENCE [LARGE SCALE GENOMIC DNA]</scope>
    <source>
        <strain evidence="3 4">DSM 22867</strain>
    </source>
</reference>
<feature type="region of interest" description="Disordered" evidence="1">
    <location>
        <begin position="327"/>
        <end position="353"/>
    </location>
</feature>
<accession>A0A3A1UYZ5</accession>
<dbReference type="SMART" id="SM00909">
    <property type="entry name" value="Germane"/>
    <property type="match status" value="2"/>
</dbReference>
<protein>
    <recommendedName>
        <fullName evidence="2">GerMN domain-containing protein</fullName>
    </recommendedName>
</protein>
<gene>
    <name evidence="3" type="ORF">D3P08_19690</name>
</gene>
<evidence type="ECO:0000256" key="1">
    <source>
        <dbReference type="SAM" id="MobiDB-lite"/>
    </source>
</evidence>
<dbReference type="OrthoDB" id="1715058at2"/>
<organism evidence="3 4">
    <name type="scientific">Paenibacillus nanensis</name>
    <dbReference type="NCBI Taxonomy" id="393251"/>
    <lineage>
        <taxon>Bacteria</taxon>
        <taxon>Bacillati</taxon>
        <taxon>Bacillota</taxon>
        <taxon>Bacilli</taxon>
        <taxon>Bacillales</taxon>
        <taxon>Paenibacillaceae</taxon>
        <taxon>Paenibacillus</taxon>
    </lineage>
</organism>
<dbReference type="EMBL" id="QXQA01000014">
    <property type="protein sequence ID" value="RIX50510.1"/>
    <property type="molecule type" value="Genomic_DNA"/>
</dbReference>
<dbReference type="AlphaFoldDB" id="A0A3A1UYZ5"/>
<evidence type="ECO:0000259" key="2">
    <source>
        <dbReference type="SMART" id="SM00909"/>
    </source>
</evidence>
<evidence type="ECO:0000313" key="3">
    <source>
        <dbReference type="EMBL" id="RIX50510.1"/>
    </source>
</evidence>
<name>A0A3A1UYZ5_9BACL</name>
<feature type="domain" description="GerMN" evidence="2">
    <location>
        <begin position="246"/>
        <end position="333"/>
    </location>
</feature>
<dbReference type="RefSeq" id="WP_119601727.1">
    <property type="nucleotide sequence ID" value="NZ_QXQA01000014.1"/>
</dbReference>
<feature type="compositionally biased region" description="Polar residues" evidence="1">
    <location>
        <begin position="327"/>
        <end position="338"/>
    </location>
</feature>
<feature type="domain" description="GerMN" evidence="2">
    <location>
        <begin position="93"/>
        <end position="185"/>
    </location>
</feature>
<feature type="compositionally biased region" description="Basic residues" evidence="1">
    <location>
        <begin position="344"/>
        <end position="353"/>
    </location>
</feature>
<keyword evidence="4" id="KW-1185">Reference proteome</keyword>
<proteinExistence type="predicted"/>
<dbReference type="InterPro" id="IPR019606">
    <property type="entry name" value="GerMN"/>
</dbReference>
<comment type="caution">
    <text evidence="3">The sequence shown here is derived from an EMBL/GenBank/DDBJ whole genome shotgun (WGS) entry which is preliminary data.</text>
</comment>
<feature type="region of interest" description="Disordered" evidence="1">
    <location>
        <begin position="32"/>
        <end position="51"/>
    </location>
</feature>